<protein>
    <submittedName>
        <fullName evidence="2">Uncharacterized protein</fullName>
    </submittedName>
</protein>
<keyword evidence="1" id="KW-0812">Transmembrane</keyword>
<keyword evidence="1" id="KW-1133">Transmembrane helix</keyword>
<organism evidence="2 3">
    <name type="scientific">Ornatilinea apprima</name>
    <dbReference type="NCBI Taxonomy" id="1134406"/>
    <lineage>
        <taxon>Bacteria</taxon>
        <taxon>Bacillati</taxon>
        <taxon>Chloroflexota</taxon>
        <taxon>Anaerolineae</taxon>
        <taxon>Anaerolineales</taxon>
        <taxon>Anaerolineaceae</taxon>
        <taxon>Ornatilinea</taxon>
    </lineage>
</organism>
<feature type="transmembrane region" description="Helical" evidence="1">
    <location>
        <begin position="374"/>
        <end position="393"/>
    </location>
</feature>
<gene>
    <name evidence="2" type="ORF">ADN00_12275</name>
</gene>
<comment type="caution">
    <text evidence="2">The sequence shown here is derived from an EMBL/GenBank/DDBJ whole genome shotgun (WGS) entry which is preliminary data.</text>
</comment>
<feature type="transmembrane region" description="Helical" evidence="1">
    <location>
        <begin position="289"/>
        <end position="309"/>
    </location>
</feature>
<feature type="transmembrane region" description="Helical" evidence="1">
    <location>
        <begin position="88"/>
        <end position="106"/>
    </location>
</feature>
<feature type="transmembrane region" description="Helical" evidence="1">
    <location>
        <begin position="189"/>
        <end position="206"/>
    </location>
</feature>
<keyword evidence="1" id="KW-0472">Membrane</keyword>
<reference evidence="2 3" key="1">
    <citation type="submission" date="2015-07" db="EMBL/GenBank/DDBJ databases">
        <title>Genome sequence of Ornatilinea apprima DSM 23815.</title>
        <authorList>
            <person name="Hemp J."/>
            <person name="Ward L.M."/>
            <person name="Pace L.A."/>
            <person name="Fischer W.W."/>
        </authorList>
    </citation>
    <scope>NUCLEOTIDE SEQUENCE [LARGE SCALE GENOMIC DNA]</scope>
    <source>
        <strain evidence="2 3">P3M-1</strain>
    </source>
</reference>
<feature type="transmembrane region" description="Helical" evidence="1">
    <location>
        <begin position="212"/>
        <end position="236"/>
    </location>
</feature>
<name>A0A0P6X3Z4_9CHLR</name>
<feature type="transmembrane region" description="Helical" evidence="1">
    <location>
        <begin position="58"/>
        <end position="76"/>
    </location>
</feature>
<dbReference type="EMBL" id="LGCL01000026">
    <property type="protein sequence ID" value="KPL76110.1"/>
    <property type="molecule type" value="Genomic_DNA"/>
</dbReference>
<dbReference type="AlphaFoldDB" id="A0A0P6X3Z4"/>
<feature type="transmembrane region" description="Helical" evidence="1">
    <location>
        <begin position="471"/>
        <end position="492"/>
    </location>
</feature>
<evidence type="ECO:0000313" key="3">
    <source>
        <dbReference type="Proteomes" id="UP000050417"/>
    </source>
</evidence>
<accession>A0A0P6X3Z4</accession>
<feature type="transmembrane region" description="Helical" evidence="1">
    <location>
        <begin position="29"/>
        <end position="46"/>
    </location>
</feature>
<feature type="transmembrane region" description="Helical" evidence="1">
    <location>
        <begin position="315"/>
        <end position="336"/>
    </location>
</feature>
<sequence>MIEKIQSEPNPYNKLEPTYSPVNKITDRILLITLAMTAFCTLWSIPYLKITQTRFSNVFWEAVLLPIIFLTLAFIISKTISKALNFQILISVTLAIPLVPAFYNLLNYLDLSGGIRQWWFLLLVGVINGIWFTYHSYLREIKILQRLVNSDLASYKLDVKNKTYNLFMRPPIFVCEHSPDGHNSFRQKISAVSVLLAITTWCYVGFQNKTNGLALFSIVILTIILAYFPFLFKLFAEALVINQIEKRNGIRLMVGDSQSPVTENSPQRICTAKNRGDSFFAYPKKITRGCFYILLIAQFFGISVFMITPPPLIDYFLTWIIPAAFCLATLLTAFFIERALYLQILMACTVTIQLLPLYYGAAIHMQVFGGFSEWRLVIYTSLAAGIWLSIRTFNQYLRRLTLMFNNSDSNQKLDIKNHFYDLTIEPPPIDLEKENLMKALAKLVQAAVYPTLPIISRILSRNLNEQQGGSFMVVLFLVILVSFQSEMIKFFAEAYEIHRIEKRAGKKLYVNFPINIQSPVPETQ</sequence>
<proteinExistence type="predicted"/>
<feature type="transmembrane region" description="Helical" evidence="1">
    <location>
        <begin position="343"/>
        <end position="362"/>
    </location>
</feature>
<dbReference type="Proteomes" id="UP000050417">
    <property type="component" value="Unassembled WGS sequence"/>
</dbReference>
<evidence type="ECO:0000256" key="1">
    <source>
        <dbReference type="SAM" id="Phobius"/>
    </source>
</evidence>
<dbReference type="RefSeq" id="WP_075063307.1">
    <property type="nucleotide sequence ID" value="NZ_LGCL01000026.1"/>
</dbReference>
<evidence type="ECO:0000313" key="2">
    <source>
        <dbReference type="EMBL" id="KPL76110.1"/>
    </source>
</evidence>
<keyword evidence="3" id="KW-1185">Reference proteome</keyword>
<feature type="transmembrane region" description="Helical" evidence="1">
    <location>
        <begin position="118"/>
        <end position="137"/>
    </location>
</feature>